<dbReference type="EMBL" id="BGZK01001066">
    <property type="protein sequence ID" value="GBP70169.1"/>
    <property type="molecule type" value="Genomic_DNA"/>
</dbReference>
<organism evidence="1 2">
    <name type="scientific">Eumeta variegata</name>
    <name type="common">Bagworm moth</name>
    <name type="synonym">Eumeta japonica</name>
    <dbReference type="NCBI Taxonomy" id="151549"/>
    <lineage>
        <taxon>Eukaryota</taxon>
        <taxon>Metazoa</taxon>
        <taxon>Ecdysozoa</taxon>
        <taxon>Arthropoda</taxon>
        <taxon>Hexapoda</taxon>
        <taxon>Insecta</taxon>
        <taxon>Pterygota</taxon>
        <taxon>Neoptera</taxon>
        <taxon>Endopterygota</taxon>
        <taxon>Lepidoptera</taxon>
        <taxon>Glossata</taxon>
        <taxon>Ditrysia</taxon>
        <taxon>Tineoidea</taxon>
        <taxon>Psychidae</taxon>
        <taxon>Oiketicinae</taxon>
        <taxon>Eumeta</taxon>
    </lineage>
</organism>
<dbReference type="Proteomes" id="UP000299102">
    <property type="component" value="Unassembled WGS sequence"/>
</dbReference>
<evidence type="ECO:0000313" key="1">
    <source>
        <dbReference type="EMBL" id="GBP70169.1"/>
    </source>
</evidence>
<comment type="caution">
    <text evidence="1">The sequence shown here is derived from an EMBL/GenBank/DDBJ whole genome shotgun (WGS) entry which is preliminary data.</text>
</comment>
<evidence type="ECO:0000313" key="2">
    <source>
        <dbReference type="Proteomes" id="UP000299102"/>
    </source>
</evidence>
<name>A0A4C1Y6I4_EUMVA</name>
<proteinExistence type="predicted"/>
<accession>A0A4C1Y6I4</accession>
<dbReference type="AlphaFoldDB" id="A0A4C1Y6I4"/>
<protein>
    <submittedName>
        <fullName evidence="1">Uncharacterized protein</fullName>
    </submittedName>
</protein>
<keyword evidence="2" id="KW-1185">Reference proteome</keyword>
<gene>
    <name evidence="1" type="ORF">EVAR_46664_1</name>
</gene>
<sequence>MLPLKYLLEKEVGSGFSCQRFAVNGDQVYPKLISSQVSKAGGRATSRCRHACGPRMTRSGTHRALITLRFYLVSLHVQFFSGTATSISNSLESSKKGGDYEFLRKDV</sequence>
<reference evidence="1 2" key="1">
    <citation type="journal article" date="2019" name="Commun. Biol.">
        <title>The bagworm genome reveals a unique fibroin gene that provides high tensile strength.</title>
        <authorList>
            <person name="Kono N."/>
            <person name="Nakamura H."/>
            <person name="Ohtoshi R."/>
            <person name="Tomita M."/>
            <person name="Numata K."/>
            <person name="Arakawa K."/>
        </authorList>
    </citation>
    <scope>NUCLEOTIDE SEQUENCE [LARGE SCALE GENOMIC DNA]</scope>
</reference>